<organism evidence="1 2">
    <name type="scientific">Melipona bicolor</name>
    <dbReference type="NCBI Taxonomy" id="60889"/>
    <lineage>
        <taxon>Eukaryota</taxon>
        <taxon>Metazoa</taxon>
        <taxon>Ecdysozoa</taxon>
        <taxon>Arthropoda</taxon>
        <taxon>Hexapoda</taxon>
        <taxon>Insecta</taxon>
        <taxon>Pterygota</taxon>
        <taxon>Neoptera</taxon>
        <taxon>Endopterygota</taxon>
        <taxon>Hymenoptera</taxon>
        <taxon>Apocrita</taxon>
        <taxon>Aculeata</taxon>
        <taxon>Apoidea</taxon>
        <taxon>Anthophila</taxon>
        <taxon>Apidae</taxon>
        <taxon>Melipona</taxon>
    </lineage>
</organism>
<evidence type="ECO:0000313" key="2">
    <source>
        <dbReference type="Proteomes" id="UP001177670"/>
    </source>
</evidence>
<name>A0AA40FDR6_9HYME</name>
<protein>
    <submittedName>
        <fullName evidence="1">Uncharacterized protein</fullName>
    </submittedName>
</protein>
<gene>
    <name evidence="1" type="ORF">K0M31_016945</name>
</gene>
<keyword evidence="2" id="KW-1185">Reference proteome</keyword>
<comment type="caution">
    <text evidence="1">The sequence shown here is derived from an EMBL/GenBank/DDBJ whole genome shotgun (WGS) entry which is preliminary data.</text>
</comment>
<sequence>MGQLGSIFVSNTRCVKFVKHGLPHFANYPTTVRHDLCGEPPPARFCNGQDLWFSEDAAPLHLKRNKLSVQGILVAHCNSHTVTPCVLLAQVATAFFYADITRVRVTCGGVLKR</sequence>
<proteinExistence type="predicted"/>
<dbReference type="AlphaFoldDB" id="A0AA40FDR6"/>
<reference evidence="1" key="1">
    <citation type="submission" date="2021-10" db="EMBL/GenBank/DDBJ databases">
        <title>Melipona bicolor Genome sequencing and assembly.</title>
        <authorList>
            <person name="Araujo N.S."/>
            <person name="Arias M.C."/>
        </authorList>
    </citation>
    <scope>NUCLEOTIDE SEQUENCE</scope>
    <source>
        <strain evidence="1">USP_2M_L1-L4_2017</strain>
        <tissue evidence="1">Whole body</tissue>
    </source>
</reference>
<accession>A0AA40FDR6</accession>
<evidence type="ECO:0000313" key="1">
    <source>
        <dbReference type="EMBL" id="KAK1117139.1"/>
    </source>
</evidence>
<dbReference type="EMBL" id="JAHYIQ010000055">
    <property type="protein sequence ID" value="KAK1117139.1"/>
    <property type="molecule type" value="Genomic_DNA"/>
</dbReference>
<dbReference type="Proteomes" id="UP001177670">
    <property type="component" value="Unassembled WGS sequence"/>
</dbReference>